<name>A0A836CGH0_9STRA</name>
<proteinExistence type="predicted"/>
<keyword evidence="3" id="KW-1185">Reference proteome</keyword>
<gene>
    <name evidence="2" type="ORF">JKP88DRAFT_244302</name>
</gene>
<protein>
    <submittedName>
        <fullName evidence="2">Uncharacterized protein</fullName>
    </submittedName>
</protein>
<evidence type="ECO:0000256" key="1">
    <source>
        <dbReference type="SAM" id="MobiDB-lite"/>
    </source>
</evidence>
<dbReference type="EMBL" id="JAFCMP010000124">
    <property type="protein sequence ID" value="KAG5185665.1"/>
    <property type="molecule type" value="Genomic_DNA"/>
</dbReference>
<dbReference type="AlphaFoldDB" id="A0A836CGH0"/>
<evidence type="ECO:0000313" key="3">
    <source>
        <dbReference type="Proteomes" id="UP000664859"/>
    </source>
</evidence>
<comment type="caution">
    <text evidence="2">The sequence shown here is derived from an EMBL/GenBank/DDBJ whole genome shotgun (WGS) entry which is preliminary data.</text>
</comment>
<accession>A0A836CGH0</accession>
<dbReference type="Proteomes" id="UP000664859">
    <property type="component" value="Unassembled WGS sequence"/>
</dbReference>
<evidence type="ECO:0000313" key="2">
    <source>
        <dbReference type="EMBL" id="KAG5185665.1"/>
    </source>
</evidence>
<sequence length="662" mass="70333">MQLVVQSVLTAAQLIDLHLESAFSLLCDLNSHGLAKDEELQRLQQQISTSVAQVLSKLTGADAAAIDAAKALEPRSNEGGAQRFTCIHGKGENSEASPLQTQHDTKTFSNAPAAQHNASHKYHGSSRPSTDITDAVSAFPVTGSSQLSELDTLHRHQRKSTRFSHCWSPAKCAPEADYGRQTGDEWQYDGGPHTVWQRQQTAYAMYLSRTQRAAAAAAAAVAAEAAAAARRRPGAQCSALGGAAAPFSVRGKPLPDKQRCARYAALDDVQRGYLAEQLHVLERLLRRSAAAAARNAVADAWWRWQASMRCSSAHLNNSISPQLHYIVRGLFCHYLPAHSPCCLCCSALPHRSARQAHCAPPSTATPRVSAAQRLTQQRTTIADLTRRLHAYQRHIALLAAHHVPPRGAPETSPCVTAEGLCEALPPGAAKALPRGTSDTTPPGATEASPRGTSEALPCGASEVTPPGVIEASKQGPVEHRCCGAPAAGDVQHGALTRGALTAVPSDACSAPTGEHCCAAPICSGSCDGSGSVQRRWAAAAAVAVVTAKERRCNLLLCRRAFADWVAYSRRRRALSRALSPLRLSATAMASATAQTHALAKTRLGGRRLAARLMLRQLMAKRRQVSVGKYKQVGDCGAVSNGKVQGIYCMQRSANSPQLAAQP</sequence>
<reference evidence="2" key="1">
    <citation type="submission" date="2021-02" db="EMBL/GenBank/DDBJ databases">
        <title>First Annotated Genome of the Yellow-green Alga Tribonema minus.</title>
        <authorList>
            <person name="Mahan K.M."/>
        </authorList>
    </citation>
    <scope>NUCLEOTIDE SEQUENCE</scope>
    <source>
        <strain evidence="2">UTEX B ZZ1240</strain>
    </source>
</reference>
<feature type="region of interest" description="Disordered" evidence="1">
    <location>
        <begin position="428"/>
        <end position="464"/>
    </location>
</feature>
<organism evidence="2 3">
    <name type="scientific">Tribonema minus</name>
    <dbReference type="NCBI Taxonomy" id="303371"/>
    <lineage>
        <taxon>Eukaryota</taxon>
        <taxon>Sar</taxon>
        <taxon>Stramenopiles</taxon>
        <taxon>Ochrophyta</taxon>
        <taxon>PX clade</taxon>
        <taxon>Xanthophyceae</taxon>
        <taxon>Tribonematales</taxon>
        <taxon>Tribonemataceae</taxon>
        <taxon>Tribonema</taxon>
    </lineage>
</organism>